<accession>A0A1I7ME77</accession>
<feature type="region of interest" description="Disordered" evidence="1">
    <location>
        <begin position="1273"/>
        <end position="1335"/>
    </location>
</feature>
<dbReference type="Gene3D" id="3.40.50.300">
    <property type="entry name" value="P-loop containing nucleotide triphosphate hydrolases"/>
    <property type="match status" value="1"/>
</dbReference>
<sequence length="1335" mass="145938">MTDQERTSADERAEGREPDRGRQAGRPQSTSADVLTDLSDPQGPDDGASTLHRPSFSAWLGSLGSGSENDTMLRFAPSVANSVDISHAHPSGLVQFMAGRRTRLSTLLRTPEGFAASRGTARQLRGKIQELAEDRGVDVGYVAAGLATWRIVEEGRSTQFSAPVLLARISLTLRREQDDYELQMSERARLNPALVRFFRDRFGIALDPVDYRNAAYATAKFEPMPALELLRHQGQEVRGLVVENRLLVSTFADLADTASVDVVDSTHPVVSALYDAHTGMVPRREELVETGLPPLDERHPRDETLVLDADATQQRVLDQIGTGQSLVVNTPPGTGQTQTAANAAAQLASAGKRVLVVAERTATLDDFKARLGSVGLDSMVLDLPAGGGPENVRRQLVEALLRTERATEPAVSRVQSTVVERRHRLTDHVRSLHSVRERWGCSPFQAMQSLAALTALPIPPSTTVRLKRSVLDSTVNREQTASKLVRAGELGSFSRSSTESPWYGARLRNVQETEEAYGLAEDLAASVPALQAKLDQATAQAQISTGTTFSQWVRQIRLLTDVRTSLDRFTPDIFDRPVTDLISATASGAWRKQHGVEMSSMTRSRLRRVAKEYIRPGVTIPDLHESLVAVQDQRAQWSQWATSQRHPAVPSGLEALASQGAEVTAAMHRLQGMLAEPQDPDQKLENLPADQLRATLDRLVQDRETLATLPERTLVNDQLREHGLADLMTDLRRREVPTERLTSELELAWWQSALEAMISGDDYLAMVDGEALRRLESEYRLADAAHLETGGARLRWTLAERWNQGTSQFRASARALKSLLKDGSPDADSLARLDHELLQSLVPVWTTSPLALAEFSGELRFDTVLLLDAESLALVTALGAISRADQVVAFGDDVSGSPQPFHVSVDPTATIEGPREVESVYAALSEVLPTLGQTVMHRGLDRRLTRLLAGQLYEGRLDMLPLASELTGSDRPVRVEFLPGGTGMPGAGDEGVESTTTEVNKTVDLVFEHIQRRPQESLAVITASPLHARRVAEAIRLNLPNNPWATPFFSRAQEPFVVAPMARARGLVRDQVIFTLGYGRTPHGRVVHHFGPLSEPGGRELYATAMTRARHRLHVLSCIHPEDIDPQRLGGGALDFYGLLHTYLKDARPQGADSARDPLVADLAHRLAQRHGTVIPDFAGSVDLAAWNPLGMPSWDGQSAGEPAVPVALLSDGSDQYRSMSVRERSRQRPDQLERNGWRYLPMWTIDVFSDPAGCASTVASYLGLPAAGEGPGGDAAAFGPDEDEVTPVDTAGLERSSISGLDDDAQAEPDHPGDQAEEQMHADELFDGQDRDER</sequence>
<feature type="compositionally biased region" description="Basic and acidic residues" evidence="1">
    <location>
        <begin position="1"/>
        <end position="22"/>
    </location>
</feature>
<evidence type="ECO:0000313" key="3">
    <source>
        <dbReference type="Proteomes" id="UP000198881"/>
    </source>
</evidence>
<gene>
    <name evidence="2" type="ORF">SAMN04487966_101260</name>
</gene>
<dbReference type="EMBL" id="FPCG01000001">
    <property type="protein sequence ID" value="SFV20243.1"/>
    <property type="molecule type" value="Genomic_DNA"/>
</dbReference>
<feature type="compositionally biased region" description="Basic and acidic residues" evidence="1">
    <location>
        <begin position="1309"/>
        <end position="1335"/>
    </location>
</feature>
<evidence type="ECO:0000256" key="1">
    <source>
        <dbReference type="SAM" id="MobiDB-lite"/>
    </source>
</evidence>
<feature type="region of interest" description="Disordered" evidence="1">
    <location>
        <begin position="1"/>
        <end position="53"/>
    </location>
</feature>
<name>A0A1I7ME77_9MICC</name>
<evidence type="ECO:0000313" key="2">
    <source>
        <dbReference type="EMBL" id="SFV20243.1"/>
    </source>
</evidence>
<dbReference type="RefSeq" id="WP_143109373.1">
    <property type="nucleotide sequence ID" value="NZ_FPCG01000001.1"/>
</dbReference>
<dbReference type="Pfam" id="PF13195">
    <property type="entry name" value="DUF4011"/>
    <property type="match status" value="1"/>
</dbReference>
<dbReference type="STRING" id="574650.SAMN04487966_101260"/>
<organism evidence="2 3">
    <name type="scientific">Micrococcus terreus</name>
    <dbReference type="NCBI Taxonomy" id="574650"/>
    <lineage>
        <taxon>Bacteria</taxon>
        <taxon>Bacillati</taxon>
        <taxon>Actinomycetota</taxon>
        <taxon>Actinomycetes</taxon>
        <taxon>Micrococcales</taxon>
        <taxon>Micrococcaceae</taxon>
        <taxon>Micrococcus</taxon>
    </lineage>
</organism>
<dbReference type="OrthoDB" id="9757917at2"/>
<protein>
    <submittedName>
        <fullName evidence="2">Part of AAA domain-containing protein</fullName>
    </submittedName>
</protein>
<reference evidence="2 3" key="1">
    <citation type="submission" date="2016-10" db="EMBL/GenBank/DDBJ databases">
        <authorList>
            <person name="de Groot N.N."/>
        </authorList>
    </citation>
    <scope>NUCLEOTIDE SEQUENCE [LARGE SCALE GENOMIC DNA]</scope>
    <source>
        <strain evidence="2 3">CGMCC 1.7054</strain>
    </source>
</reference>
<dbReference type="InterPro" id="IPR027417">
    <property type="entry name" value="P-loop_NTPase"/>
</dbReference>
<dbReference type="Proteomes" id="UP000198881">
    <property type="component" value="Unassembled WGS sequence"/>
</dbReference>
<dbReference type="SUPFAM" id="SSF52540">
    <property type="entry name" value="P-loop containing nucleoside triphosphate hydrolases"/>
    <property type="match status" value="1"/>
</dbReference>
<proteinExistence type="predicted"/>
<dbReference type="InterPro" id="IPR025103">
    <property type="entry name" value="DUF4011"/>
</dbReference>
<keyword evidence="3" id="KW-1185">Reference proteome</keyword>